<evidence type="ECO:0000313" key="1">
    <source>
        <dbReference type="EMBL" id="QJA45158.1"/>
    </source>
</evidence>
<evidence type="ECO:0000313" key="2">
    <source>
        <dbReference type="EMBL" id="QJH99699.1"/>
    </source>
</evidence>
<dbReference type="AlphaFoldDB" id="A0A6H1ZC91"/>
<protein>
    <submittedName>
        <fullName evidence="1">Uncharacterized protein</fullName>
    </submittedName>
</protein>
<sequence length="167" mass="19489">MPEMNNLFPRKFVKDFKRKAIAALDNKEQWEKISYERYAYNLGNLWCCAELGRGGRNNEIFMTIGKEYPQQGSSFFLEFQFFYLGIVYFKIKKMAETVNMRDFYANLLNEGKEKSKETVSINGNSCYGVANRNISVGELIHVRDFTLTSKVPPFLTDTKSPIIYKKR</sequence>
<proteinExistence type="predicted"/>
<name>A0A6H1ZC91_9ZZZZ</name>
<gene>
    <name evidence="1" type="ORF">TM448A00186_0070</name>
    <name evidence="2" type="ORF">TM448B01652_0012</name>
</gene>
<reference evidence="1" key="1">
    <citation type="submission" date="2020-03" db="EMBL/GenBank/DDBJ databases">
        <title>The deep terrestrial virosphere.</title>
        <authorList>
            <person name="Holmfeldt K."/>
            <person name="Nilsson E."/>
            <person name="Simone D."/>
            <person name="Lopez-Fernandez M."/>
            <person name="Wu X."/>
            <person name="de Brujin I."/>
            <person name="Lundin D."/>
            <person name="Andersson A."/>
            <person name="Bertilsson S."/>
            <person name="Dopson M."/>
        </authorList>
    </citation>
    <scope>NUCLEOTIDE SEQUENCE</scope>
    <source>
        <strain evidence="1">TM448A00186</strain>
        <strain evidence="2">TM448B01652</strain>
    </source>
</reference>
<accession>A0A6H1ZC91</accession>
<dbReference type="EMBL" id="MT143986">
    <property type="protein sequence ID" value="QJA45158.1"/>
    <property type="molecule type" value="Genomic_DNA"/>
</dbReference>
<dbReference type="EMBL" id="MT144803">
    <property type="protein sequence ID" value="QJH99699.1"/>
    <property type="molecule type" value="Genomic_DNA"/>
</dbReference>
<organism evidence="1">
    <name type="scientific">viral metagenome</name>
    <dbReference type="NCBI Taxonomy" id="1070528"/>
    <lineage>
        <taxon>unclassified sequences</taxon>
        <taxon>metagenomes</taxon>
        <taxon>organismal metagenomes</taxon>
    </lineage>
</organism>